<keyword evidence="2" id="KW-0808">Transferase</keyword>
<dbReference type="Gene3D" id="3.30.559.10">
    <property type="entry name" value="Chloramphenicol acetyltransferase-like domain"/>
    <property type="match status" value="1"/>
</dbReference>
<dbReference type="InterPro" id="IPR023213">
    <property type="entry name" value="CAT-like_dom_sf"/>
</dbReference>
<dbReference type="SUPFAM" id="SSF52777">
    <property type="entry name" value="CoA-dependent acyltransferases"/>
    <property type="match status" value="2"/>
</dbReference>
<evidence type="ECO:0000313" key="6">
    <source>
        <dbReference type="EMBL" id="KNC68907.1"/>
    </source>
</evidence>
<accession>A0A0L0EWV2</accession>
<proteinExistence type="inferred from homology"/>
<evidence type="ECO:0000313" key="7">
    <source>
        <dbReference type="Proteomes" id="UP000036850"/>
    </source>
</evidence>
<protein>
    <recommendedName>
        <fullName evidence="5">Choline/carnitine acyltransferase domain-containing protein</fullName>
    </recommendedName>
</protein>
<dbReference type="GO" id="GO:0016746">
    <property type="term" value="F:acyltransferase activity"/>
    <property type="evidence" value="ECO:0007669"/>
    <property type="project" value="UniProtKB-KW"/>
</dbReference>
<gene>
    <name evidence="6" type="ORF">AC626_01930</name>
</gene>
<keyword evidence="3" id="KW-0012">Acyltransferase</keyword>
<dbReference type="PANTHER" id="PTHR22589">
    <property type="entry name" value="CARNITINE O-ACYLTRANSFERASE"/>
    <property type="match status" value="1"/>
</dbReference>
<comment type="caution">
    <text evidence="6">The sequence shown here is derived from an EMBL/GenBank/DDBJ whole genome shotgun (WGS) entry which is preliminary data.</text>
</comment>
<evidence type="ECO:0000256" key="4">
    <source>
        <dbReference type="PIRSR" id="PIRSR600542-1"/>
    </source>
</evidence>
<dbReference type="Pfam" id="PF00755">
    <property type="entry name" value="Carn_acyltransf"/>
    <property type="match status" value="1"/>
</dbReference>
<dbReference type="PATRIC" id="fig|43658.6.peg.5732"/>
<reference evidence="7" key="1">
    <citation type="submission" date="2015-07" db="EMBL/GenBank/DDBJ databases">
        <title>Draft genome sequence of a Pseudoalteromonas rubra strain, OCN096, isolated from Kaneohe Bay, Oahu, Hawaii.</title>
        <authorList>
            <person name="Beurmann S."/>
            <person name="Ushijima B."/>
            <person name="Belcaid M."/>
            <person name="Callahan S.M."/>
            <person name="Aeby G.S."/>
        </authorList>
    </citation>
    <scope>NUCLEOTIDE SEQUENCE [LARGE SCALE GENOMIC DNA]</scope>
    <source>
        <strain evidence="7">OCN096</strain>
    </source>
</reference>
<evidence type="ECO:0000256" key="2">
    <source>
        <dbReference type="ARBA" id="ARBA00022679"/>
    </source>
</evidence>
<evidence type="ECO:0000259" key="5">
    <source>
        <dbReference type="Pfam" id="PF00755"/>
    </source>
</evidence>
<dbReference type="Gene3D" id="3.30.559.70">
    <property type="entry name" value="Choline/Carnitine o-acyltransferase, domain 2"/>
    <property type="match status" value="1"/>
</dbReference>
<feature type="domain" description="Choline/carnitine acyltransferase" evidence="5">
    <location>
        <begin position="114"/>
        <end position="521"/>
    </location>
</feature>
<evidence type="ECO:0000256" key="3">
    <source>
        <dbReference type="ARBA" id="ARBA00023315"/>
    </source>
</evidence>
<evidence type="ECO:0000256" key="1">
    <source>
        <dbReference type="ARBA" id="ARBA00005232"/>
    </source>
</evidence>
<dbReference type="InterPro" id="IPR042231">
    <property type="entry name" value="Cho/carn_acyl_trans_2"/>
</dbReference>
<dbReference type="InterPro" id="IPR039551">
    <property type="entry name" value="Cho/carn_acyl_trans"/>
</dbReference>
<feature type="active site" description="Proton acceptor" evidence="4">
    <location>
        <position position="269"/>
    </location>
</feature>
<comment type="similarity">
    <text evidence="1">Belongs to the carnitine/choline acetyltransferase family.</text>
</comment>
<dbReference type="AlphaFoldDB" id="A0A0L0EWV2"/>
<sequence>MNSTRQKASFIRFYRQICEHVKLVNGSGGFTSHLNSILFVVSISFFYFVDMLRAPGRLHHRKSVAQLYLSCRESLPFYNNFPLLVTQSPESKKFTHEVSELINKLCLAIEKDTEISEEFRRCRIPGRICDQLYVPTENDYFALLYQGSVFQVPLAYAENPGRLAKMLNDLLAEGKVTKQEGVAITLSECASYKRRDWAVWSNNVDKHPSLKRTLDMLRDSRFVVCLDNTPDREIDCPSRFDHLDNRFCDKSIQLCVNYYHQSIMLLCEHASVDGMKANQLFERVSQYSVTDLSNGLDKRLPEPVRYDNDASDLFLGTNSANKIKHYLTALISTSQNASVYINDIDFSCARDNGISSDMLIQLCVYETFRESAGHSPTVFEPISLSHMTSRNLDFINPVSGAFRHYSSASSADKKFALLQQGSEIHRANIKRSKQGLGLIGHLLGMTYYSTFGNNFNTHLKEFLRKIVFTFLPAMKFIYHRDMMVSNGTAKSPVKGFGTICHLPNMIGVGYRVEHDGIYLEVLYCQQKLLPISATQFIQITEEKIREILKLIRTKGSDSK</sequence>
<dbReference type="EMBL" id="LFZX01000007">
    <property type="protein sequence ID" value="KNC68907.1"/>
    <property type="molecule type" value="Genomic_DNA"/>
</dbReference>
<dbReference type="InterPro" id="IPR000542">
    <property type="entry name" value="Carn_acyl_trans"/>
</dbReference>
<dbReference type="OrthoDB" id="7058809at2"/>
<organism evidence="6 7">
    <name type="scientific">Pseudoalteromonas rubra</name>
    <dbReference type="NCBI Taxonomy" id="43658"/>
    <lineage>
        <taxon>Bacteria</taxon>
        <taxon>Pseudomonadati</taxon>
        <taxon>Pseudomonadota</taxon>
        <taxon>Gammaproteobacteria</taxon>
        <taxon>Alteromonadales</taxon>
        <taxon>Pseudoalteromonadaceae</taxon>
        <taxon>Pseudoalteromonas</taxon>
    </lineage>
</organism>
<dbReference type="Proteomes" id="UP000036850">
    <property type="component" value="Unassembled WGS sequence"/>
</dbReference>
<name>A0A0L0EWV2_9GAMM</name>